<evidence type="ECO:0000313" key="2">
    <source>
        <dbReference type="Proteomes" id="UP000838672"/>
    </source>
</evidence>
<organism evidence="1 2">
    <name type="scientific">Vibrio stylophorae</name>
    <dbReference type="NCBI Taxonomy" id="659351"/>
    <lineage>
        <taxon>Bacteria</taxon>
        <taxon>Pseudomonadati</taxon>
        <taxon>Pseudomonadota</taxon>
        <taxon>Gammaproteobacteria</taxon>
        <taxon>Vibrionales</taxon>
        <taxon>Vibrionaceae</taxon>
        <taxon>Vibrio</taxon>
    </lineage>
</organism>
<reference evidence="1" key="1">
    <citation type="submission" date="2021-11" db="EMBL/GenBank/DDBJ databases">
        <authorList>
            <person name="Rodrigo-Torres L."/>
            <person name="Arahal R. D."/>
            <person name="Lucena T."/>
        </authorList>
    </citation>
    <scope>NUCLEOTIDE SEQUENCE</scope>
    <source>
        <strain evidence="1">CECT 7929</strain>
    </source>
</reference>
<gene>
    <name evidence="1" type="ORF">VST7929_01032</name>
</gene>
<dbReference type="InterPro" id="IPR010323">
    <property type="entry name" value="DUF924"/>
</dbReference>
<proteinExistence type="predicted"/>
<dbReference type="EMBL" id="CAKLDI010000001">
    <property type="protein sequence ID" value="CAH0533170.1"/>
    <property type="molecule type" value="Genomic_DNA"/>
</dbReference>
<keyword evidence="2" id="KW-1185">Reference proteome</keyword>
<dbReference type="Gene3D" id="1.25.40.10">
    <property type="entry name" value="Tetratricopeptide repeat domain"/>
    <property type="match status" value="1"/>
</dbReference>
<protein>
    <recommendedName>
        <fullName evidence="3">DUF924 domain-containing protein</fullName>
    </recommendedName>
</protein>
<dbReference type="Gene3D" id="1.20.58.320">
    <property type="entry name" value="TPR-like"/>
    <property type="match status" value="1"/>
</dbReference>
<dbReference type="SUPFAM" id="SSF48452">
    <property type="entry name" value="TPR-like"/>
    <property type="match status" value="1"/>
</dbReference>
<accession>A0ABM8ZS90</accession>
<evidence type="ECO:0000313" key="1">
    <source>
        <dbReference type="EMBL" id="CAH0533170.1"/>
    </source>
</evidence>
<dbReference type="Proteomes" id="UP000838672">
    <property type="component" value="Unassembled WGS sequence"/>
</dbReference>
<comment type="caution">
    <text evidence="1">The sequence shown here is derived from an EMBL/GenBank/DDBJ whole genome shotgun (WGS) entry which is preliminary data.</text>
</comment>
<dbReference type="RefSeq" id="WP_237465437.1">
    <property type="nucleotide sequence ID" value="NZ_CAKLDI010000001.1"/>
</dbReference>
<sequence>MSQAYQVVLDYWFGELNGEITKDDQMQKWFAADSDLDDEIRQRFQTLVSAAGSGHLADWAQSPKGTLALIILLDQFPRNLYRGLSAAFRFDAMALAYCRRGLAQEFDMALSPIERVFFYLPLEHSEQVEDQEESMFRFDQLRKVVSTRNRPLFDNFYAYAQQHQSIIDEFGRYPHRNACLGRLSTSEERHWLAKHQGGFGQSAN</sequence>
<dbReference type="Pfam" id="PF06041">
    <property type="entry name" value="DUF924"/>
    <property type="match status" value="1"/>
</dbReference>
<dbReference type="InterPro" id="IPR011990">
    <property type="entry name" value="TPR-like_helical_dom_sf"/>
</dbReference>
<name>A0ABM8ZS90_9VIBR</name>
<evidence type="ECO:0008006" key="3">
    <source>
        <dbReference type="Google" id="ProtNLM"/>
    </source>
</evidence>